<dbReference type="Gene3D" id="1.10.357.10">
    <property type="entry name" value="Tetracycline Repressor, domain 2"/>
    <property type="match status" value="1"/>
</dbReference>
<proteinExistence type="predicted"/>
<dbReference type="InterPro" id="IPR001647">
    <property type="entry name" value="HTH_TetR"/>
</dbReference>
<dbReference type="SUPFAM" id="SSF46689">
    <property type="entry name" value="Homeodomain-like"/>
    <property type="match status" value="1"/>
</dbReference>
<dbReference type="InterPro" id="IPR036271">
    <property type="entry name" value="Tet_transcr_reg_TetR-rel_C_sf"/>
</dbReference>
<evidence type="ECO:0000259" key="4">
    <source>
        <dbReference type="Pfam" id="PF00440"/>
    </source>
</evidence>
<keyword evidence="1" id="KW-0805">Transcription regulation</keyword>
<dbReference type="SUPFAM" id="SSF48498">
    <property type="entry name" value="Tetracyclin repressor-like, C-terminal domain"/>
    <property type="match status" value="1"/>
</dbReference>
<keyword evidence="3" id="KW-0804">Transcription</keyword>
<accession>A0ABV9EIW8</accession>
<dbReference type="Pfam" id="PF00440">
    <property type="entry name" value="TetR_N"/>
    <property type="match status" value="1"/>
</dbReference>
<sequence length="208" mass="22935">MQVSEGPSRRRTFAGRARRAQIVEAAIGVIAELGYGQASFARIAERAGLSSTRLISYHFAGKDELIKQVVAQLYGEMSGHMAERVQAESTPAGAFRTYIQALVGFISAHRARMKALLEIFLNHRDADGGVTSYDAATDLATLAPIEEILRWGQREGEFRMFDTRVMAMTVHRAIDGLPFLLEADPGRDLDAYGEELVTLFDLATRSAR</sequence>
<dbReference type="PANTHER" id="PTHR30055:SF234">
    <property type="entry name" value="HTH-TYPE TRANSCRIPTIONAL REGULATOR BETI"/>
    <property type="match status" value="1"/>
</dbReference>
<gene>
    <name evidence="5" type="ORF">ACFO8L_25950</name>
</gene>
<dbReference type="Proteomes" id="UP001595891">
    <property type="component" value="Unassembled WGS sequence"/>
</dbReference>
<dbReference type="RefSeq" id="WP_262844337.1">
    <property type="nucleotide sequence ID" value="NZ_JANZYP010000028.1"/>
</dbReference>
<organism evidence="5 6">
    <name type="scientific">Sphaerisporangium corydalis</name>
    <dbReference type="NCBI Taxonomy" id="1441875"/>
    <lineage>
        <taxon>Bacteria</taxon>
        <taxon>Bacillati</taxon>
        <taxon>Actinomycetota</taxon>
        <taxon>Actinomycetes</taxon>
        <taxon>Streptosporangiales</taxon>
        <taxon>Streptosporangiaceae</taxon>
        <taxon>Sphaerisporangium</taxon>
    </lineage>
</organism>
<dbReference type="PANTHER" id="PTHR30055">
    <property type="entry name" value="HTH-TYPE TRANSCRIPTIONAL REGULATOR RUTR"/>
    <property type="match status" value="1"/>
</dbReference>
<evidence type="ECO:0000256" key="3">
    <source>
        <dbReference type="ARBA" id="ARBA00023163"/>
    </source>
</evidence>
<dbReference type="InterPro" id="IPR009057">
    <property type="entry name" value="Homeodomain-like_sf"/>
</dbReference>
<keyword evidence="6" id="KW-1185">Reference proteome</keyword>
<protein>
    <submittedName>
        <fullName evidence="5">TetR/AcrR family transcriptional regulator</fullName>
    </submittedName>
</protein>
<dbReference type="InterPro" id="IPR050109">
    <property type="entry name" value="HTH-type_TetR-like_transc_reg"/>
</dbReference>
<feature type="domain" description="HTH tetR-type" evidence="4">
    <location>
        <begin position="22"/>
        <end position="69"/>
    </location>
</feature>
<comment type="caution">
    <text evidence="5">The sequence shown here is derived from an EMBL/GenBank/DDBJ whole genome shotgun (WGS) entry which is preliminary data.</text>
</comment>
<keyword evidence="2" id="KW-0238">DNA-binding</keyword>
<name>A0ABV9EIW8_9ACTN</name>
<dbReference type="EMBL" id="JBHSFN010000017">
    <property type="protein sequence ID" value="MFC4589556.1"/>
    <property type="molecule type" value="Genomic_DNA"/>
</dbReference>
<evidence type="ECO:0000313" key="5">
    <source>
        <dbReference type="EMBL" id="MFC4589556.1"/>
    </source>
</evidence>
<evidence type="ECO:0000256" key="1">
    <source>
        <dbReference type="ARBA" id="ARBA00023015"/>
    </source>
</evidence>
<dbReference type="Gene3D" id="1.10.10.60">
    <property type="entry name" value="Homeodomain-like"/>
    <property type="match status" value="1"/>
</dbReference>
<evidence type="ECO:0000313" key="6">
    <source>
        <dbReference type="Proteomes" id="UP001595891"/>
    </source>
</evidence>
<evidence type="ECO:0000256" key="2">
    <source>
        <dbReference type="ARBA" id="ARBA00023125"/>
    </source>
</evidence>
<reference evidence="6" key="1">
    <citation type="journal article" date="2019" name="Int. J. Syst. Evol. Microbiol.">
        <title>The Global Catalogue of Microorganisms (GCM) 10K type strain sequencing project: providing services to taxonomists for standard genome sequencing and annotation.</title>
        <authorList>
            <consortium name="The Broad Institute Genomics Platform"/>
            <consortium name="The Broad Institute Genome Sequencing Center for Infectious Disease"/>
            <person name="Wu L."/>
            <person name="Ma J."/>
        </authorList>
    </citation>
    <scope>NUCLEOTIDE SEQUENCE [LARGE SCALE GENOMIC DNA]</scope>
    <source>
        <strain evidence="6">CCUG 49560</strain>
    </source>
</reference>